<accession>A0A0D2AU50</accession>
<evidence type="ECO:0000256" key="1">
    <source>
        <dbReference type="SAM" id="MobiDB-lite"/>
    </source>
</evidence>
<dbReference type="Proteomes" id="UP000053342">
    <property type="component" value="Unassembled WGS sequence"/>
</dbReference>
<reference evidence="2 3" key="1">
    <citation type="submission" date="2015-01" db="EMBL/GenBank/DDBJ databases">
        <title>The Genome Sequence of Exophiala oligosperma CBS72588.</title>
        <authorList>
            <consortium name="The Broad Institute Genomics Platform"/>
            <person name="Cuomo C."/>
            <person name="de Hoog S."/>
            <person name="Gorbushina A."/>
            <person name="Stielow B."/>
            <person name="Teixiera M."/>
            <person name="Abouelleil A."/>
            <person name="Chapman S.B."/>
            <person name="Priest M."/>
            <person name="Young S.K."/>
            <person name="Wortman J."/>
            <person name="Nusbaum C."/>
            <person name="Birren B."/>
        </authorList>
    </citation>
    <scope>NUCLEOTIDE SEQUENCE [LARGE SCALE GENOMIC DNA]</scope>
    <source>
        <strain evidence="2 3">CBS 72588</strain>
    </source>
</reference>
<gene>
    <name evidence="2" type="ORF">PV06_04458</name>
</gene>
<evidence type="ECO:0000313" key="2">
    <source>
        <dbReference type="EMBL" id="KIW43346.1"/>
    </source>
</evidence>
<dbReference type="EMBL" id="KN847335">
    <property type="protein sequence ID" value="KIW43346.1"/>
    <property type="molecule type" value="Genomic_DNA"/>
</dbReference>
<dbReference type="AlphaFoldDB" id="A0A0D2AU50"/>
<dbReference type="GeneID" id="27356532"/>
<proteinExistence type="predicted"/>
<feature type="compositionally biased region" description="Basic and acidic residues" evidence="1">
    <location>
        <begin position="87"/>
        <end position="101"/>
    </location>
</feature>
<keyword evidence="3" id="KW-1185">Reference proteome</keyword>
<feature type="region of interest" description="Disordered" evidence="1">
    <location>
        <begin position="65"/>
        <end position="101"/>
    </location>
</feature>
<sequence>MVMGMNEHEGDPPDQTSTFTPELYLGVTLLRRAGALRLADTFAGQGAVDGVPVLLRLLEVTPAPVSGHQGHQDHVGPAQTRTFNNHVRADKHDRQEIKDES</sequence>
<protein>
    <submittedName>
        <fullName evidence="2">Uncharacterized protein</fullName>
    </submittedName>
</protein>
<name>A0A0D2AU50_9EURO</name>
<dbReference type="VEuPathDB" id="FungiDB:PV06_04458"/>
<dbReference type="HOGENOM" id="CLU_2291721_0_0_1"/>
<evidence type="ECO:0000313" key="3">
    <source>
        <dbReference type="Proteomes" id="UP000053342"/>
    </source>
</evidence>
<organism evidence="2 3">
    <name type="scientific">Exophiala oligosperma</name>
    <dbReference type="NCBI Taxonomy" id="215243"/>
    <lineage>
        <taxon>Eukaryota</taxon>
        <taxon>Fungi</taxon>
        <taxon>Dikarya</taxon>
        <taxon>Ascomycota</taxon>
        <taxon>Pezizomycotina</taxon>
        <taxon>Eurotiomycetes</taxon>
        <taxon>Chaetothyriomycetidae</taxon>
        <taxon>Chaetothyriales</taxon>
        <taxon>Herpotrichiellaceae</taxon>
        <taxon>Exophiala</taxon>
    </lineage>
</organism>
<dbReference type="RefSeq" id="XP_016263562.1">
    <property type="nucleotide sequence ID" value="XM_016405356.1"/>
</dbReference>